<evidence type="ECO:0000256" key="1">
    <source>
        <dbReference type="ARBA" id="ARBA00004173"/>
    </source>
</evidence>
<comment type="similarity">
    <text evidence="2">Belongs to the mitochondrion-specific ribosomal protein mS31 family.</text>
</comment>
<feature type="compositionally biased region" description="Basic and acidic residues" evidence="9">
    <location>
        <begin position="84"/>
        <end position="97"/>
    </location>
</feature>
<evidence type="ECO:0000256" key="2">
    <source>
        <dbReference type="ARBA" id="ARBA00011057"/>
    </source>
</evidence>
<keyword evidence="6" id="KW-0687">Ribonucleoprotein</keyword>
<evidence type="ECO:0000256" key="8">
    <source>
        <dbReference type="ARBA" id="ARBA00035363"/>
    </source>
</evidence>
<keyword evidence="3" id="KW-0809">Transit peptide</keyword>
<reference evidence="10" key="1">
    <citation type="submission" date="2018-04" db="EMBL/GenBank/DDBJ databases">
        <title>Transcriptome assembly of Sipha flava.</title>
        <authorList>
            <person name="Scully E.D."/>
            <person name="Geib S.M."/>
            <person name="Palmer N.A."/>
            <person name="Koch K."/>
            <person name="Bradshaw J."/>
            <person name="Heng-Moss T."/>
            <person name="Sarath G."/>
        </authorList>
    </citation>
    <scope>NUCLEOTIDE SEQUENCE</scope>
</reference>
<evidence type="ECO:0000313" key="12">
    <source>
        <dbReference type="RefSeq" id="XP_025419045.1"/>
    </source>
</evidence>
<dbReference type="PANTHER" id="PTHR13231">
    <property type="entry name" value="MITOCHONDRIAL RIBOSOMAL PROTEIN S31"/>
    <property type="match status" value="1"/>
</dbReference>
<evidence type="ECO:0000256" key="6">
    <source>
        <dbReference type="ARBA" id="ARBA00023274"/>
    </source>
</evidence>
<name>A0A2S2QWC8_9HEMI</name>
<dbReference type="AlphaFoldDB" id="A0A2S2QWC8"/>
<comment type="subcellular location">
    <subcellularLocation>
        <location evidence="1">Mitochondrion</location>
    </subcellularLocation>
</comment>
<evidence type="ECO:0000256" key="9">
    <source>
        <dbReference type="SAM" id="MobiDB-lite"/>
    </source>
</evidence>
<dbReference type="GO" id="GO:0003735">
    <property type="term" value="F:structural constituent of ribosome"/>
    <property type="evidence" value="ECO:0007669"/>
    <property type="project" value="InterPro"/>
</dbReference>
<feature type="region of interest" description="Disordered" evidence="9">
    <location>
        <begin position="81"/>
        <end position="103"/>
    </location>
</feature>
<keyword evidence="11" id="KW-1185">Reference proteome</keyword>
<reference evidence="12" key="2">
    <citation type="submission" date="2025-04" db="UniProtKB">
        <authorList>
            <consortium name="RefSeq"/>
        </authorList>
    </citation>
    <scope>IDENTIFICATION</scope>
    <source>
        <tissue evidence="12">Whole body</tissue>
    </source>
</reference>
<evidence type="ECO:0000256" key="5">
    <source>
        <dbReference type="ARBA" id="ARBA00023128"/>
    </source>
</evidence>
<gene>
    <name evidence="10" type="primary">MRPS31</name>
    <name evidence="12" type="synonym">LOC112689511</name>
    <name evidence="10" type="ORF">g.1844</name>
</gene>
<evidence type="ECO:0000256" key="3">
    <source>
        <dbReference type="ARBA" id="ARBA00022946"/>
    </source>
</evidence>
<keyword evidence="5" id="KW-0496">Mitochondrion</keyword>
<keyword evidence="4 10" id="KW-0689">Ribosomal protein</keyword>
<dbReference type="Pfam" id="PF15433">
    <property type="entry name" value="MRP-S31"/>
    <property type="match status" value="1"/>
</dbReference>
<dbReference type="Proteomes" id="UP000694846">
    <property type="component" value="Unplaced"/>
</dbReference>
<evidence type="ECO:0000256" key="4">
    <source>
        <dbReference type="ARBA" id="ARBA00022980"/>
    </source>
</evidence>
<dbReference type="EMBL" id="GGMS01012866">
    <property type="protein sequence ID" value="MBY82069.1"/>
    <property type="molecule type" value="Transcribed_RNA"/>
</dbReference>
<dbReference type="OrthoDB" id="5989925at2759"/>
<accession>A0A2S2QWC8</accession>
<sequence>MNHSLPFKCVLYINCSKRSTFRGIYCIARRFKSDDSPPDDKDKSQKNQIAINKLNELLKSMKKGNDSEIIPTISNPIKLSQPRELARKVDQSQENHDKSKKNIQLGEKLADAATSVAQSIGGNTEKTESELLNLLRIYNSEPNGLSEKKSQTSAQLSDLISGMKIDRSRPNTVSSELGNVTKAQRVRELIGKDYNQDLNKRYNNYRKPMDNYIPLNLFSSEPLNIFKNIDLKINDLKLNTWDGLDKKCLEMAVTNPPKNIYEQMIMWTKQGKLWNFPIDNEQGMDDEKNIFFADHVFLEPLIDEWCPKKGPIRHFMELVCVGLSKNPFLTIEEKHDHINWFRQYFYEKNQLLNEVGAFQIKSLPENVKEYYKPSIPEE</sequence>
<proteinExistence type="inferred from homology"/>
<dbReference type="InterPro" id="IPR026299">
    <property type="entry name" value="MRP-S31"/>
</dbReference>
<organism evidence="10">
    <name type="scientific">Sipha flava</name>
    <name type="common">yellow sugarcane aphid</name>
    <dbReference type="NCBI Taxonomy" id="143950"/>
    <lineage>
        <taxon>Eukaryota</taxon>
        <taxon>Metazoa</taxon>
        <taxon>Ecdysozoa</taxon>
        <taxon>Arthropoda</taxon>
        <taxon>Hexapoda</taxon>
        <taxon>Insecta</taxon>
        <taxon>Pterygota</taxon>
        <taxon>Neoptera</taxon>
        <taxon>Paraneoptera</taxon>
        <taxon>Hemiptera</taxon>
        <taxon>Sternorrhyncha</taxon>
        <taxon>Aphidomorpha</taxon>
        <taxon>Aphidoidea</taxon>
        <taxon>Aphididae</taxon>
        <taxon>Sipha</taxon>
    </lineage>
</organism>
<evidence type="ECO:0000256" key="7">
    <source>
        <dbReference type="ARBA" id="ARBA00035133"/>
    </source>
</evidence>
<evidence type="ECO:0000313" key="11">
    <source>
        <dbReference type="Proteomes" id="UP000694846"/>
    </source>
</evidence>
<protein>
    <recommendedName>
        <fullName evidence="7">Small ribosomal subunit protein mS31</fullName>
    </recommendedName>
    <alternativeName>
        <fullName evidence="8">28S ribosomal protein S31, mitochondrial</fullName>
    </alternativeName>
</protein>
<dbReference type="RefSeq" id="XP_025419045.1">
    <property type="nucleotide sequence ID" value="XM_025563260.1"/>
</dbReference>
<dbReference type="GO" id="GO:0005763">
    <property type="term" value="C:mitochondrial small ribosomal subunit"/>
    <property type="evidence" value="ECO:0007669"/>
    <property type="project" value="InterPro"/>
</dbReference>
<dbReference type="PANTHER" id="PTHR13231:SF3">
    <property type="entry name" value="SMALL RIBOSOMAL SUBUNIT PROTEIN MS31"/>
    <property type="match status" value="1"/>
</dbReference>
<evidence type="ECO:0000313" key="10">
    <source>
        <dbReference type="EMBL" id="MBY82069.1"/>
    </source>
</evidence>